<dbReference type="Pfam" id="PF20155">
    <property type="entry name" value="TMP_3"/>
    <property type="match status" value="1"/>
</dbReference>
<dbReference type="InterPro" id="IPR013491">
    <property type="entry name" value="Tape_meas_N"/>
</dbReference>
<feature type="transmembrane region" description="Helical" evidence="1">
    <location>
        <begin position="487"/>
        <end position="506"/>
    </location>
</feature>
<keyword evidence="1" id="KW-0472">Membrane</keyword>
<evidence type="ECO:0000259" key="2">
    <source>
        <dbReference type="Pfam" id="PF20155"/>
    </source>
</evidence>
<dbReference type="Proteomes" id="UP000095746">
    <property type="component" value="Unassembled WGS sequence"/>
</dbReference>
<name>A0A173XR42_FLAPL</name>
<dbReference type="NCBIfam" id="TIGR02675">
    <property type="entry name" value="tape_meas_nterm"/>
    <property type="match status" value="1"/>
</dbReference>
<organism evidence="3 4">
    <name type="scientific">Flavonifractor plautii</name>
    <name type="common">Fusobacterium plautii</name>
    <dbReference type="NCBI Taxonomy" id="292800"/>
    <lineage>
        <taxon>Bacteria</taxon>
        <taxon>Bacillati</taxon>
        <taxon>Bacillota</taxon>
        <taxon>Clostridia</taxon>
        <taxon>Eubacteriales</taxon>
        <taxon>Oscillospiraceae</taxon>
        <taxon>Flavonifractor</taxon>
    </lineage>
</organism>
<evidence type="ECO:0000256" key="1">
    <source>
        <dbReference type="SAM" id="Phobius"/>
    </source>
</evidence>
<sequence>MATIRTAIALYDGVTAPLKSMHKAMNIVLNSFEAMQRASGNSVDTSAIREAREELARAGAAFDSIEENIRNAGNQQDRFNRRIRDGTTAADGLWSKLKGIAATVGGLAAVKKILGVSDQLTSTNARLNNAMINFDDGGSLTDLEKKVMASAQRSRTSYMDAASSIAKLGLNARDAFGSMDEVIAFQELINKQFIIGGASVQEQQAAMIQLTQAIASGVLRGEELNSVFEQAPGIIQSIADYLDVSIGEIRAMAAEGQLTADVVKNAMFAAADDIETKFSNMPKTWGQIWIGMKNKALSIFNPILNKVNQVANSEKFTQVTNGVINGLAGIASVATVVLDLLIGGAALVVDNWSWLAPIVGGVATAFLVLNGAMLAYKTVTGIVNALETVKAARLAMTTVATGAQTTATFAQTAAQYGLNAALMACPLTWIIILIIALVALFYAAVAAVNHFAGTSVSATGLICGAFMAALAFIGNIFVALWNLVVDVFVMIYNLVATVANFIGNVFNDPVGAVARLFFDLADTVLSVLQALASAIDTIFGSNLAGSVQGWRDSLGGWVDSTFGKGEEVMEKLNAEDLHLGRFEYGAAFDMGYEFGQGVEDTIGGLFDFSAMDSLGAADGLDAFNLGNTLDGIYGNTGDTAGNTAAMSDALDIAEEDLAYMRDIAEREAINRFTTAEIKVEQHNENHISKDTDLDGIMDAWANDFAEKLDVSEEGVHE</sequence>
<reference evidence="3 4" key="1">
    <citation type="submission" date="2015-09" db="EMBL/GenBank/DDBJ databases">
        <authorList>
            <consortium name="Pathogen Informatics"/>
        </authorList>
    </citation>
    <scope>NUCLEOTIDE SEQUENCE [LARGE SCALE GENOMIC DNA]</scope>
    <source>
        <strain evidence="3 4">2789STDY5608854</strain>
    </source>
</reference>
<keyword evidence="1" id="KW-1133">Transmembrane helix</keyword>
<feature type="transmembrane region" description="Helical" evidence="1">
    <location>
        <begin position="322"/>
        <end position="342"/>
    </location>
</feature>
<feature type="transmembrane region" description="Helical" evidence="1">
    <location>
        <begin position="354"/>
        <end position="376"/>
    </location>
</feature>
<keyword evidence="1" id="KW-0812">Transmembrane</keyword>
<dbReference type="AlphaFoldDB" id="A0A173XR42"/>
<protein>
    <submittedName>
        <fullName evidence="3">Phage-related minor tail protein</fullName>
    </submittedName>
</protein>
<evidence type="ECO:0000313" key="3">
    <source>
        <dbReference type="EMBL" id="CUN53396.1"/>
    </source>
</evidence>
<feature type="domain" description="Tape measure protein N-terminal" evidence="2">
    <location>
        <begin position="112"/>
        <end position="299"/>
    </location>
</feature>
<proteinExistence type="predicted"/>
<gene>
    <name evidence="3" type="ORF">ERS852411_00051</name>
</gene>
<feature type="transmembrane region" description="Helical" evidence="1">
    <location>
        <begin position="427"/>
        <end position="448"/>
    </location>
</feature>
<feature type="transmembrane region" description="Helical" evidence="1">
    <location>
        <begin position="460"/>
        <end position="481"/>
    </location>
</feature>
<accession>A0A173XR42</accession>
<evidence type="ECO:0000313" key="4">
    <source>
        <dbReference type="Proteomes" id="UP000095746"/>
    </source>
</evidence>
<dbReference type="EMBL" id="CYZT01000001">
    <property type="protein sequence ID" value="CUN53396.1"/>
    <property type="molecule type" value="Genomic_DNA"/>
</dbReference>